<evidence type="ECO:0000313" key="5">
    <source>
        <dbReference type="EMBL" id="EQC38787.1"/>
    </source>
</evidence>
<evidence type="ECO:0000256" key="3">
    <source>
        <dbReference type="SAM" id="MobiDB-lite"/>
    </source>
</evidence>
<dbReference type="GeneID" id="19944473"/>
<dbReference type="RefSeq" id="XP_008607611.1">
    <property type="nucleotide sequence ID" value="XM_008609389.1"/>
</dbReference>
<dbReference type="STRING" id="1156394.T0S7Q6"/>
<proteinExistence type="predicted"/>
<organism evidence="5 6">
    <name type="scientific">Saprolegnia diclina (strain VS20)</name>
    <dbReference type="NCBI Taxonomy" id="1156394"/>
    <lineage>
        <taxon>Eukaryota</taxon>
        <taxon>Sar</taxon>
        <taxon>Stramenopiles</taxon>
        <taxon>Oomycota</taxon>
        <taxon>Saprolegniomycetes</taxon>
        <taxon>Saprolegniales</taxon>
        <taxon>Saprolegniaceae</taxon>
        <taxon>Saprolegnia</taxon>
    </lineage>
</organism>
<evidence type="ECO:0000313" key="6">
    <source>
        <dbReference type="Proteomes" id="UP000030762"/>
    </source>
</evidence>
<protein>
    <recommendedName>
        <fullName evidence="4">DUF4200 domain-containing protein</fullName>
    </recommendedName>
</protein>
<accession>T0S7Q6</accession>
<dbReference type="OMA" id="CADKKRV"/>
<dbReference type="EMBL" id="JH767140">
    <property type="protein sequence ID" value="EQC38787.1"/>
    <property type="molecule type" value="Genomic_DNA"/>
</dbReference>
<feature type="coiled-coil region" evidence="2">
    <location>
        <begin position="185"/>
        <end position="219"/>
    </location>
</feature>
<dbReference type="AlphaFoldDB" id="T0S7Q6"/>
<dbReference type="eggNOG" id="ENOG502QRWX">
    <property type="taxonomic scope" value="Eukaryota"/>
</dbReference>
<dbReference type="GO" id="GO:0005856">
    <property type="term" value="C:cytoskeleton"/>
    <property type="evidence" value="ECO:0007669"/>
    <property type="project" value="UniProtKB-ARBA"/>
</dbReference>
<dbReference type="PANTHER" id="PTHR21683">
    <property type="entry name" value="COILED-COIL DOMAIN-CONTAINING PROTEIN 42 LIKE-2-LIKE-RELATED"/>
    <property type="match status" value="1"/>
</dbReference>
<dbReference type="Pfam" id="PF13863">
    <property type="entry name" value="DUF4200"/>
    <property type="match status" value="1"/>
</dbReference>
<reference evidence="5 6" key="1">
    <citation type="submission" date="2012-04" db="EMBL/GenBank/DDBJ databases">
        <title>The Genome Sequence of Saprolegnia declina VS20.</title>
        <authorList>
            <consortium name="The Broad Institute Genome Sequencing Platform"/>
            <person name="Russ C."/>
            <person name="Nusbaum C."/>
            <person name="Tyler B."/>
            <person name="van West P."/>
            <person name="Dieguez-Uribeondo J."/>
            <person name="de Bruijn I."/>
            <person name="Tripathy S."/>
            <person name="Jiang R."/>
            <person name="Young S.K."/>
            <person name="Zeng Q."/>
            <person name="Gargeya S."/>
            <person name="Fitzgerald M."/>
            <person name="Haas B."/>
            <person name="Abouelleil A."/>
            <person name="Alvarado L."/>
            <person name="Arachchi H.M."/>
            <person name="Berlin A."/>
            <person name="Chapman S.B."/>
            <person name="Goldberg J."/>
            <person name="Griggs A."/>
            <person name="Gujja S."/>
            <person name="Hansen M."/>
            <person name="Howarth C."/>
            <person name="Imamovic A."/>
            <person name="Larimer J."/>
            <person name="McCowen C."/>
            <person name="Montmayeur A."/>
            <person name="Murphy C."/>
            <person name="Neiman D."/>
            <person name="Pearson M."/>
            <person name="Priest M."/>
            <person name="Roberts A."/>
            <person name="Saif S."/>
            <person name="Shea T."/>
            <person name="Sisk P."/>
            <person name="Sykes S."/>
            <person name="Wortman J."/>
            <person name="Nusbaum C."/>
            <person name="Birren B."/>
        </authorList>
    </citation>
    <scope>NUCLEOTIDE SEQUENCE [LARGE SCALE GENOMIC DNA]</scope>
    <source>
        <strain evidence="5 6">VS20</strain>
    </source>
</reference>
<keyword evidence="1 2" id="KW-0175">Coiled coil</keyword>
<keyword evidence="6" id="KW-1185">Reference proteome</keyword>
<feature type="domain" description="DUF4200" evidence="4">
    <location>
        <begin position="52"/>
        <end position="169"/>
    </location>
</feature>
<evidence type="ECO:0000256" key="2">
    <source>
        <dbReference type="SAM" id="Coils"/>
    </source>
</evidence>
<feature type="coiled-coil region" evidence="2">
    <location>
        <begin position="52"/>
        <end position="90"/>
    </location>
</feature>
<feature type="region of interest" description="Disordered" evidence="3">
    <location>
        <begin position="112"/>
        <end position="131"/>
    </location>
</feature>
<dbReference type="PANTHER" id="PTHR21683:SF2">
    <property type="entry name" value="COILED-COIL DOMAIN-CONTAINING PROTEIN 42 LIKE-2-LIKE"/>
    <property type="match status" value="1"/>
</dbReference>
<name>T0S7Q6_SAPDV</name>
<dbReference type="InParanoid" id="T0S7Q6"/>
<sequence>MSVDSTNPTPGSPNSVFLTETKLRGHDFPTKELAELEPLVSGVSLMSQSTLLLKKRKELREVNDALEFMKEEYAQRVESCAERQREFERKQQEMRDQVSKFEKFIKENDSKRTRAELKAKTEHRSSEQNDVRKKQLFAQYEKDVSQREALEKKRDQLLKYRTYLDSAVEASEQEYEEIADILNRYATLVDANKDLQVQVQSAESQIDRLRQELRTFKTEMENNILVQNSEIHGHQQHLERIRGETFQLDLDRGRDDRTYNDRSRESGQIILAIKNLYNRCRTSLGGKIPPVTDQSSDTMVYMSNVLKVVAERIVDLEYITAAYEPNNPVETNASAAKATKALAKKAAATT</sequence>
<dbReference type="OrthoDB" id="2134857at2759"/>
<evidence type="ECO:0000256" key="1">
    <source>
        <dbReference type="ARBA" id="ARBA00023054"/>
    </source>
</evidence>
<dbReference type="Proteomes" id="UP000030762">
    <property type="component" value="Unassembled WGS sequence"/>
</dbReference>
<dbReference type="InterPro" id="IPR025252">
    <property type="entry name" value="DUF4200"/>
</dbReference>
<evidence type="ECO:0000259" key="4">
    <source>
        <dbReference type="Pfam" id="PF13863"/>
    </source>
</evidence>
<gene>
    <name evidence="5" type="ORF">SDRG_03746</name>
</gene>
<dbReference type="VEuPathDB" id="FungiDB:SDRG_03746"/>
<dbReference type="InterPro" id="IPR051147">
    <property type="entry name" value="CFAP_domain-containing"/>
</dbReference>